<name>A0ABY5BPZ7_9LACO</name>
<protein>
    <submittedName>
        <fullName evidence="2">EbsA family protein</fullName>
    </submittedName>
</protein>
<organism evidence="2 3">
    <name type="scientific">Fructilactobacillus myrtifloralis</name>
    <dbReference type="NCBI Taxonomy" id="2940301"/>
    <lineage>
        <taxon>Bacteria</taxon>
        <taxon>Bacillati</taxon>
        <taxon>Bacillota</taxon>
        <taxon>Bacilli</taxon>
        <taxon>Lactobacillales</taxon>
        <taxon>Lactobacillaceae</taxon>
        <taxon>Fructilactobacillus</taxon>
    </lineage>
</organism>
<sequence>MITQKRKFLYQPQPTTSVICWSWTVIVLLVGVIIWLEITQFQNITLAFFIAFAGLTWIQIYFRKLLVWSDTIEIRQVLNPFGKQLSLQSISRVQAHRNSIAFNAGGRRYKFLLPANSVIELQELLGQFGKQEDDHAS</sequence>
<reference evidence="2" key="1">
    <citation type="submission" date="2022-05" db="EMBL/GenBank/DDBJ databases">
        <authorList>
            <person name="Oliphant S.A."/>
            <person name="Watson-Haigh N.S."/>
            <person name="Sumby K.M."/>
            <person name="Gardner J.M."/>
            <person name="Jiranek V."/>
        </authorList>
    </citation>
    <scope>NUCLEOTIDE SEQUENCE</scope>
    <source>
        <strain evidence="2">KI16_H9</strain>
    </source>
</reference>
<evidence type="ECO:0000256" key="1">
    <source>
        <dbReference type="SAM" id="Phobius"/>
    </source>
</evidence>
<dbReference type="Pfam" id="PF17255">
    <property type="entry name" value="EbsA"/>
    <property type="match status" value="1"/>
</dbReference>
<evidence type="ECO:0000313" key="3">
    <source>
        <dbReference type="Proteomes" id="UP001056707"/>
    </source>
</evidence>
<feature type="transmembrane region" description="Helical" evidence="1">
    <location>
        <begin position="20"/>
        <end position="38"/>
    </location>
</feature>
<dbReference type="InterPro" id="IPR020215">
    <property type="entry name" value="EbsA-like"/>
</dbReference>
<evidence type="ECO:0000313" key="2">
    <source>
        <dbReference type="EMBL" id="USS85330.1"/>
    </source>
</evidence>
<dbReference type="EMBL" id="CP097116">
    <property type="protein sequence ID" value="USS85330.1"/>
    <property type="molecule type" value="Genomic_DNA"/>
</dbReference>
<keyword evidence="1" id="KW-1133">Transmembrane helix</keyword>
<keyword evidence="3" id="KW-1185">Reference proteome</keyword>
<proteinExistence type="predicted"/>
<feature type="transmembrane region" description="Helical" evidence="1">
    <location>
        <begin position="44"/>
        <end position="62"/>
    </location>
</feature>
<accession>A0ABY5BPZ7</accession>
<keyword evidence="1" id="KW-0812">Transmembrane</keyword>
<keyword evidence="1" id="KW-0472">Membrane</keyword>
<gene>
    <name evidence="2" type="ORF">M3M35_01310</name>
</gene>
<dbReference type="Proteomes" id="UP001056707">
    <property type="component" value="Chromosome"/>
</dbReference>
<dbReference type="RefSeq" id="WP_252750225.1">
    <property type="nucleotide sequence ID" value="NZ_CP097116.1"/>
</dbReference>